<organism evidence="3 4">
    <name type="scientific">Cohnella hongkongensis</name>
    <dbReference type="NCBI Taxonomy" id="178337"/>
    <lineage>
        <taxon>Bacteria</taxon>
        <taxon>Bacillati</taxon>
        <taxon>Bacillota</taxon>
        <taxon>Bacilli</taxon>
        <taxon>Bacillales</taxon>
        <taxon>Paenibacillaceae</taxon>
        <taxon>Cohnella</taxon>
    </lineage>
</organism>
<dbReference type="PANTHER" id="PTHR24321:SF8">
    <property type="entry name" value="ESTRADIOL 17-BETA-DEHYDROGENASE 8-RELATED"/>
    <property type="match status" value="1"/>
</dbReference>
<proteinExistence type="inferred from homology"/>
<dbReference type="NCBIfam" id="NF005559">
    <property type="entry name" value="PRK07231.1"/>
    <property type="match status" value="1"/>
</dbReference>
<dbReference type="EMBL" id="JBHSEP010000017">
    <property type="protein sequence ID" value="MFC4600516.1"/>
    <property type="molecule type" value="Genomic_DNA"/>
</dbReference>
<evidence type="ECO:0000256" key="1">
    <source>
        <dbReference type="ARBA" id="ARBA00006484"/>
    </source>
</evidence>
<accession>A0ABV9FF32</accession>
<comment type="similarity">
    <text evidence="1">Belongs to the short-chain dehydrogenases/reductases (SDR) family.</text>
</comment>
<protein>
    <submittedName>
        <fullName evidence="3">SDR family NAD(P)-dependent oxidoreductase</fullName>
        <ecNumber evidence="3">1.1.1.-</ecNumber>
    </submittedName>
</protein>
<evidence type="ECO:0000313" key="3">
    <source>
        <dbReference type="EMBL" id="MFC4600516.1"/>
    </source>
</evidence>
<gene>
    <name evidence="3" type="ORF">ACFO3S_19895</name>
</gene>
<reference evidence="4" key="1">
    <citation type="journal article" date="2019" name="Int. J. Syst. Evol. Microbiol.">
        <title>The Global Catalogue of Microorganisms (GCM) 10K type strain sequencing project: providing services to taxonomists for standard genome sequencing and annotation.</title>
        <authorList>
            <consortium name="The Broad Institute Genomics Platform"/>
            <consortium name="The Broad Institute Genome Sequencing Center for Infectious Disease"/>
            <person name="Wu L."/>
            <person name="Ma J."/>
        </authorList>
    </citation>
    <scope>NUCLEOTIDE SEQUENCE [LARGE SCALE GENOMIC DNA]</scope>
    <source>
        <strain evidence="4">CCUG 49571</strain>
    </source>
</reference>
<dbReference type="PRINTS" id="PR00080">
    <property type="entry name" value="SDRFAMILY"/>
</dbReference>
<dbReference type="Proteomes" id="UP001596028">
    <property type="component" value="Unassembled WGS sequence"/>
</dbReference>
<dbReference type="InterPro" id="IPR002347">
    <property type="entry name" value="SDR_fam"/>
</dbReference>
<dbReference type="InterPro" id="IPR036291">
    <property type="entry name" value="NAD(P)-bd_dom_sf"/>
</dbReference>
<dbReference type="Gene3D" id="3.40.50.720">
    <property type="entry name" value="NAD(P)-binding Rossmann-like Domain"/>
    <property type="match status" value="1"/>
</dbReference>
<dbReference type="GO" id="GO:0016491">
    <property type="term" value="F:oxidoreductase activity"/>
    <property type="evidence" value="ECO:0007669"/>
    <property type="project" value="UniProtKB-KW"/>
</dbReference>
<dbReference type="EC" id="1.1.1.-" evidence="3"/>
<dbReference type="CDD" id="cd05233">
    <property type="entry name" value="SDR_c"/>
    <property type="match status" value="1"/>
</dbReference>
<name>A0ABV9FF32_9BACL</name>
<dbReference type="SUPFAM" id="SSF51735">
    <property type="entry name" value="NAD(P)-binding Rossmann-fold domains"/>
    <property type="match status" value="1"/>
</dbReference>
<sequence length="252" mass="26101">MGDFAGKRVVVTGGAMGIGRGIVEAFAEAGATVVFADRNGSAGEETAKAIASSSCGGEVEFIQADLSNPTQMREFIDKAVGLLGYADVLVNNVGVNYRSGGILSHTEADFHASYQTNVMSCVRCVQGFLPGMMDRGRGAVVSVSSTMALGAPGFAAYAWSKGSIDTLTRTLALEYAASGIRFNAVAPGLIDTPATRPWIERQPHPADAKGVPMRTVGTPLDIANAVLFLGSEKAAYITGQVLYVDGGLSVGE</sequence>
<evidence type="ECO:0000313" key="4">
    <source>
        <dbReference type="Proteomes" id="UP001596028"/>
    </source>
</evidence>
<dbReference type="PANTHER" id="PTHR24321">
    <property type="entry name" value="DEHYDROGENASES, SHORT CHAIN"/>
    <property type="match status" value="1"/>
</dbReference>
<comment type="caution">
    <text evidence="3">The sequence shown here is derived from an EMBL/GenBank/DDBJ whole genome shotgun (WGS) entry which is preliminary data.</text>
</comment>
<evidence type="ECO:0000256" key="2">
    <source>
        <dbReference type="ARBA" id="ARBA00023002"/>
    </source>
</evidence>
<dbReference type="Pfam" id="PF13561">
    <property type="entry name" value="adh_short_C2"/>
    <property type="match status" value="1"/>
</dbReference>
<dbReference type="RefSeq" id="WP_378099674.1">
    <property type="nucleotide sequence ID" value="NZ_JBHSEP010000017.1"/>
</dbReference>
<keyword evidence="4" id="KW-1185">Reference proteome</keyword>
<keyword evidence="2 3" id="KW-0560">Oxidoreductase</keyword>
<dbReference type="PRINTS" id="PR00081">
    <property type="entry name" value="GDHRDH"/>
</dbReference>